<feature type="region of interest" description="Disordered" evidence="1">
    <location>
        <begin position="510"/>
        <end position="546"/>
    </location>
</feature>
<accession>A0ABR3RXL3</accession>
<feature type="compositionally biased region" description="Polar residues" evidence="1">
    <location>
        <begin position="184"/>
        <end position="195"/>
    </location>
</feature>
<proteinExistence type="predicted"/>
<feature type="region of interest" description="Disordered" evidence="1">
    <location>
        <begin position="155"/>
        <end position="482"/>
    </location>
</feature>
<comment type="caution">
    <text evidence="2">The sequence shown here is derived from an EMBL/GenBank/DDBJ whole genome shotgun (WGS) entry which is preliminary data.</text>
</comment>
<evidence type="ECO:0000256" key="1">
    <source>
        <dbReference type="SAM" id="MobiDB-lite"/>
    </source>
</evidence>
<evidence type="ECO:0000313" key="3">
    <source>
        <dbReference type="Proteomes" id="UP001521222"/>
    </source>
</evidence>
<feature type="compositionally biased region" description="Basic and acidic residues" evidence="1">
    <location>
        <begin position="406"/>
        <end position="449"/>
    </location>
</feature>
<keyword evidence="3" id="KW-1185">Reference proteome</keyword>
<dbReference type="SUPFAM" id="SSF54427">
    <property type="entry name" value="NTF2-like"/>
    <property type="match status" value="1"/>
</dbReference>
<dbReference type="InterPro" id="IPR032710">
    <property type="entry name" value="NTF2-like_dom_sf"/>
</dbReference>
<dbReference type="EMBL" id="JAKIXB020000004">
    <property type="protein sequence ID" value="KAL1609152.1"/>
    <property type="molecule type" value="Genomic_DNA"/>
</dbReference>
<protein>
    <submittedName>
        <fullName evidence="2">Uncharacterized protein</fullName>
    </submittedName>
</protein>
<feature type="compositionally biased region" description="Basic and acidic residues" evidence="1">
    <location>
        <begin position="311"/>
        <end position="321"/>
    </location>
</feature>
<gene>
    <name evidence="2" type="ORF">SLS59_001515</name>
</gene>
<organism evidence="2 3">
    <name type="scientific">Nothophoma quercina</name>
    <dbReference type="NCBI Taxonomy" id="749835"/>
    <lineage>
        <taxon>Eukaryota</taxon>
        <taxon>Fungi</taxon>
        <taxon>Dikarya</taxon>
        <taxon>Ascomycota</taxon>
        <taxon>Pezizomycotina</taxon>
        <taxon>Dothideomycetes</taxon>
        <taxon>Pleosporomycetidae</taxon>
        <taxon>Pleosporales</taxon>
        <taxon>Pleosporineae</taxon>
        <taxon>Didymellaceae</taxon>
        <taxon>Nothophoma</taxon>
    </lineage>
</organism>
<feature type="compositionally biased region" description="Polar residues" evidence="1">
    <location>
        <begin position="450"/>
        <end position="475"/>
    </location>
</feature>
<dbReference type="Proteomes" id="UP001521222">
    <property type="component" value="Unassembled WGS sequence"/>
</dbReference>
<dbReference type="Gene3D" id="3.10.450.50">
    <property type="match status" value="1"/>
</dbReference>
<sequence>MTLSDTYQRFLDRPSQGALADKAALHYITTLTSIHDAPAIVKHLQVQEKLLKKTAQKVVSVVEGRHALSLDVETTIEFQNGGGAYLPGLDDNFVADRTVTFPMVHIVHFDSADKITQIRQYWDQGSLLKQIDVIGARSRNWPIREGPEQAKLIKASAQLAQPDSAPNSRPSTASRGADEVSIRSRGSTTNATNDPHASLSLFERRQIDEEELPSAYPAAPRVQSAKPPPREYSELFVGDNAGSPSPQNQRIPVKAGANKKAQVNRLFDETEEERIAATTPLKATKTNPKKFNHFEFGDGEDEETPRGRNASRKEGPRDKSKSQANWNFEDFVTPEKINPKNNPQAARSFEWENDEVETSPVRVERVYKARPGTGHQFEFEDDATPAARKTQAPTKGGLSNKGQGLYKDHVTGNDDDEGTAHGDGRALNDATKVVENENRSKDFGAHWEMNDNTPVGKSNENQRPNKPTHQATKSNFGFYDESPQQGYKINIAGNGMGNRAGTQFSLFDQEPEPEVDDRKIGNHKGIKATGDGMGGRKGADKSFWDF</sequence>
<name>A0ABR3RXL3_9PLEO</name>
<reference evidence="2 3" key="1">
    <citation type="submission" date="2024-02" db="EMBL/GenBank/DDBJ databases">
        <title>De novo assembly and annotation of 12 fungi associated with fruit tree decline syndrome in Ontario, Canada.</title>
        <authorList>
            <person name="Sulman M."/>
            <person name="Ellouze W."/>
            <person name="Ilyukhin E."/>
        </authorList>
    </citation>
    <scope>NUCLEOTIDE SEQUENCE [LARGE SCALE GENOMIC DNA]</scope>
    <source>
        <strain evidence="2 3">M97-236</strain>
    </source>
</reference>
<feature type="compositionally biased region" description="Polar residues" evidence="1">
    <location>
        <begin position="158"/>
        <end position="174"/>
    </location>
</feature>
<evidence type="ECO:0000313" key="2">
    <source>
        <dbReference type="EMBL" id="KAL1609152.1"/>
    </source>
</evidence>
<feature type="compositionally biased region" description="Basic and acidic residues" evidence="1">
    <location>
        <begin position="537"/>
        <end position="546"/>
    </location>
</feature>